<accession>A0A3M7TB39</accession>
<dbReference type="EMBL" id="REGN01000008">
    <property type="protein sequence ID" value="RNA45199.1"/>
    <property type="molecule type" value="Genomic_DNA"/>
</dbReference>
<keyword evidence="2" id="KW-1185">Reference proteome</keyword>
<evidence type="ECO:0000313" key="2">
    <source>
        <dbReference type="Proteomes" id="UP000276133"/>
    </source>
</evidence>
<dbReference type="Proteomes" id="UP000276133">
    <property type="component" value="Unassembled WGS sequence"/>
</dbReference>
<proteinExistence type="predicted"/>
<comment type="caution">
    <text evidence="1">The sequence shown here is derived from an EMBL/GenBank/DDBJ whole genome shotgun (WGS) entry which is preliminary data.</text>
</comment>
<sequence length="416" mass="46311">MDFLKLGSISSIRTDSQKLTLVGVLFNLCIRSSVVFFGTDSLSVSVTCSSATEFNIGLGVCVSSGTFSKFSSNFFFSIKMDNGCSSSSSVVLVDSFMETSPLFTLSKVIVFACISKSCVVCSDCLTPKSSIDPFIIKFLLFGIFGNFFRLFQQPTPQSKHFNATLLFAQLFHFIYQTIAQFFHTLCHTLATFHLNHLYFLAWIDLAVKFKHWLTWLLTWLLACQRLVLKNGHCGLIVHFLGRRLITGLSAGVLIHDTAAQLAVHIHWLHFHGHKGFIFARLLLVFGQPPRSSLRFELCLSERGEALVPLFSGVRTALDAEADCCCCCLKKELRPAGENTKWAMDMDEFDSVFRFSGVFSFSSLISASCTIKVLVVLLVLSRSSGLKPGSDRTRLVAFFFCTISSLMSKNKLSSRLV</sequence>
<protein>
    <submittedName>
        <fullName evidence="1">Uncharacterized protein</fullName>
    </submittedName>
</protein>
<name>A0A3M7TB39_BRAPC</name>
<evidence type="ECO:0000313" key="1">
    <source>
        <dbReference type="EMBL" id="RNA45199.1"/>
    </source>
</evidence>
<reference evidence="1 2" key="1">
    <citation type="journal article" date="2018" name="Sci. Rep.">
        <title>Genomic signatures of local adaptation to the degree of environmental predictability in rotifers.</title>
        <authorList>
            <person name="Franch-Gras L."/>
            <person name="Hahn C."/>
            <person name="Garcia-Roger E.M."/>
            <person name="Carmona M.J."/>
            <person name="Serra M."/>
            <person name="Gomez A."/>
        </authorList>
    </citation>
    <scope>NUCLEOTIDE SEQUENCE [LARGE SCALE GENOMIC DNA]</scope>
    <source>
        <strain evidence="1">HYR1</strain>
    </source>
</reference>
<gene>
    <name evidence="1" type="ORF">BpHYR1_023579</name>
</gene>
<dbReference type="AlphaFoldDB" id="A0A3M7TB39"/>
<organism evidence="1 2">
    <name type="scientific">Brachionus plicatilis</name>
    <name type="common">Marine rotifer</name>
    <name type="synonym">Brachionus muelleri</name>
    <dbReference type="NCBI Taxonomy" id="10195"/>
    <lineage>
        <taxon>Eukaryota</taxon>
        <taxon>Metazoa</taxon>
        <taxon>Spiralia</taxon>
        <taxon>Gnathifera</taxon>
        <taxon>Rotifera</taxon>
        <taxon>Eurotatoria</taxon>
        <taxon>Monogononta</taxon>
        <taxon>Pseudotrocha</taxon>
        <taxon>Ploima</taxon>
        <taxon>Brachionidae</taxon>
        <taxon>Brachionus</taxon>
    </lineage>
</organism>